<name>N0BDX8_9EURY</name>
<dbReference type="AlphaFoldDB" id="N0BDX8"/>
<dbReference type="Proteomes" id="UP000013307">
    <property type="component" value="Chromosome"/>
</dbReference>
<evidence type="ECO:0000313" key="3">
    <source>
        <dbReference type="Proteomes" id="UP000013307"/>
    </source>
</evidence>
<dbReference type="InterPro" id="IPR017900">
    <property type="entry name" value="4Fe4S_Fe_S_CS"/>
</dbReference>
<dbReference type="InterPro" id="IPR002586">
    <property type="entry name" value="CobQ/CobB/MinD/ParA_Nub-bd_dom"/>
</dbReference>
<dbReference type="STRING" id="387631.Asulf_00405"/>
<accession>N0BDX8</accession>
<dbReference type="eggNOG" id="arCOG04073">
    <property type="taxonomic scope" value="Archaea"/>
</dbReference>
<dbReference type="GeneID" id="15392051"/>
<protein>
    <submittedName>
        <fullName evidence="2">MinD superfamily P-loop ATPase containing an inserted ferredoxin domain</fullName>
    </submittedName>
</protein>
<evidence type="ECO:0000313" key="2">
    <source>
        <dbReference type="EMBL" id="AGK60432.1"/>
    </source>
</evidence>
<dbReference type="PROSITE" id="PS51379">
    <property type="entry name" value="4FE4S_FER_2"/>
    <property type="match status" value="2"/>
</dbReference>
<feature type="domain" description="4Fe-4S ferredoxin-type" evidence="1">
    <location>
        <begin position="82"/>
        <end position="111"/>
    </location>
</feature>
<dbReference type="RefSeq" id="WP_015590031.1">
    <property type="nucleotide sequence ID" value="NC_021169.1"/>
</dbReference>
<dbReference type="InterPro" id="IPR027417">
    <property type="entry name" value="P-loop_NTPase"/>
</dbReference>
<dbReference type="InterPro" id="IPR017896">
    <property type="entry name" value="4Fe4S_Fe-S-bd"/>
</dbReference>
<proteinExistence type="predicted"/>
<dbReference type="PANTHER" id="PTHR43063:SF1">
    <property type="entry name" value="4FE-4S CLUSTER CONTAINING PARA FAMILY ATPASE PROTEIN"/>
    <property type="match status" value="1"/>
</dbReference>
<dbReference type="Pfam" id="PF01656">
    <property type="entry name" value="CbiA"/>
    <property type="match status" value="1"/>
</dbReference>
<reference evidence="2 3" key="1">
    <citation type="journal article" date="2013" name="Genome Announc.">
        <title>Complete Genome Sequence of the Thermophilic and Facultatively Chemolithoautotrophic Sulfate Reducer Archaeoglobus sulfaticallidus Strain PM70-1T.</title>
        <authorList>
            <person name="Stokke R."/>
            <person name="Hocking W.P."/>
            <person name="Steinsbu B.O."/>
            <person name="Steen I.H."/>
        </authorList>
    </citation>
    <scope>NUCLEOTIDE SEQUENCE [LARGE SCALE GENOMIC DNA]</scope>
    <source>
        <strain evidence="2">PM70-1</strain>
    </source>
</reference>
<dbReference type="HOGENOM" id="CLU_067767_0_0_2"/>
<sequence>MRIAVASGKGGTGKTTVSVNLAFFNSVDLFDLDVEEPNDHIFIKGNKKENLVFRKVPEVNDCCNGCGVCRDVCQFSAIYVIDRAYPIPELCHSCGACSYLCPEKAIKEVDYQTGKVVTVEGDIKLTYGELTVGEASPVFLIKHVKQLMGKNAIIDSPPGTTCPMVESVIDSDYVILVAEPTPFSLHDLKIAVNVVSDLNLDFGVLINKYGLPFDGVEKYCKSEGIEIIGKIPFSAEIAKKYSKGKLIDDMRDFFIELYGILG</sequence>
<feature type="domain" description="4Fe-4S ferredoxin-type" evidence="1">
    <location>
        <begin position="55"/>
        <end position="80"/>
    </location>
</feature>
<dbReference type="EMBL" id="CP005290">
    <property type="protein sequence ID" value="AGK60432.1"/>
    <property type="molecule type" value="Genomic_DNA"/>
</dbReference>
<dbReference type="Gene3D" id="3.40.50.300">
    <property type="entry name" value="P-loop containing nucleotide triphosphate hydrolases"/>
    <property type="match status" value="1"/>
</dbReference>
<dbReference type="GO" id="GO:0016491">
    <property type="term" value="F:oxidoreductase activity"/>
    <property type="evidence" value="ECO:0007669"/>
    <property type="project" value="UniProtKB-ARBA"/>
</dbReference>
<dbReference type="PANTHER" id="PTHR43063">
    <property type="entry name" value="4FE-4S CLUSTER CONTAINING PARA FAMILY ATPASE PROTEIN"/>
    <property type="match status" value="1"/>
</dbReference>
<dbReference type="SUPFAM" id="SSF54862">
    <property type="entry name" value="4Fe-4S ferredoxins"/>
    <property type="match status" value="1"/>
</dbReference>
<organism evidence="2 3">
    <name type="scientific">Archaeoglobus sulfaticallidus PM70-1</name>
    <dbReference type="NCBI Taxonomy" id="387631"/>
    <lineage>
        <taxon>Archaea</taxon>
        <taxon>Methanobacteriati</taxon>
        <taxon>Methanobacteriota</taxon>
        <taxon>Archaeoglobi</taxon>
        <taxon>Archaeoglobales</taxon>
        <taxon>Archaeoglobaceae</taxon>
        <taxon>Archaeoglobus</taxon>
    </lineage>
</organism>
<evidence type="ECO:0000259" key="1">
    <source>
        <dbReference type="PROSITE" id="PS51379"/>
    </source>
</evidence>
<dbReference type="KEGG" id="ast:Asulf_00405"/>
<keyword evidence="3" id="KW-1185">Reference proteome</keyword>
<dbReference type="PROSITE" id="PS00198">
    <property type="entry name" value="4FE4S_FER_1"/>
    <property type="match status" value="1"/>
</dbReference>
<dbReference type="Pfam" id="PF00037">
    <property type="entry name" value="Fer4"/>
    <property type="match status" value="1"/>
</dbReference>
<dbReference type="Gene3D" id="3.30.70.20">
    <property type="match status" value="1"/>
</dbReference>
<dbReference type="OrthoDB" id="65817at2157"/>
<dbReference type="SUPFAM" id="SSF52540">
    <property type="entry name" value="P-loop containing nucleoside triphosphate hydrolases"/>
    <property type="match status" value="1"/>
</dbReference>
<gene>
    <name evidence="2" type="ORF">Asulf_00405</name>
</gene>